<keyword evidence="5 11" id="KW-1133">Transmembrane helix</keyword>
<dbReference type="GO" id="GO:0005886">
    <property type="term" value="C:plasma membrane"/>
    <property type="evidence" value="ECO:0007669"/>
    <property type="project" value="UniProtKB-SubCell"/>
</dbReference>
<sequence>MENLRWILIAAGVAILVLLYFSGKPKRQNVGSRSRGFRADDSDLGMDMGAHAGMQQDRNDDHDPLLGDSALDDAYPGFQETDDFARPGTTAGGQSGGAALGGMPPSGMPPNDFSHGPAPDYDYEFEGLNATGSQGEGALSGFSSFTQKFEAFGELLSPKRRKLVAQSEPADLDELTVDDPKYANKIVMLHVVAPPESLLVGDHLLDVFERRGYHYGDMNIFHSMHEGTTVFSVAKMIEPGFFDINDMGSFETPGITMILQLPGPVPADVAFEVLVSEAYEMARELGGSVLDEQHSTLTKQTVQHLREGIYEYMHRQKYFGTVPS</sequence>
<accession>A0A2Z2NWR7</accession>
<keyword evidence="14" id="KW-1185">Reference proteome</keyword>
<evidence type="ECO:0000313" key="13">
    <source>
        <dbReference type="EMBL" id="ASJ74875.1"/>
    </source>
</evidence>
<comment type="function">
    <text evidence="8">Essential cell division protein that stabilizes the FtsZ protofilaments by cross-linking them and that serves as a cytoplasmic membrane anchor for the Z ring. Also required for the recruitment to the septal ring of downstream cell division proteins.</text>
</comment>
<dbReference type="OrthoDB" id="7054914at2"/>
<keyword evidence="4 9" id="KW-0812">Transmembrane</keyword>
<evidence type="ECO:0000256" key="2">
    <source>
        <dbReference type="ARBA" id="ARBA00022519"/>
    </source>
</evidence>
<feature type="region of interest" description="Disordered" evidence="10">
    <location>
        <begin position="27"/>
        <end position="106"/>
    </location>
</feature>
<dbReference type="SUPFAM" id="SSF64383">
    <property type="entry name" value="Cell-division protein ZipA, C-terminal domain"/>
    <property type="match status" value="1"/>
</dbReference>
<name>A0A2Z2NWR7_9GAMM</name>
<reference evidence="13 14" key="1">
    <citation type="submission" date="2016-12" db="EMBL/GenBank/DDBJ databases">
        <authorList>
            <person name="Song W.-J."/>
            <person name="Kurnit D.M."/>
        </authorList>
    </citation>
    <scope>NUCLEOTIDE SEQUENCE [LARGE SCALE GENOMIC DNA]</scope>
    <source>
        <strain evidence="13 14">IMCC3135</strain>
    </source>
</reference>
<dbReference type="InterPro" id="IPR011919">
    <property type="entry name" value="Cell_div_ZipA"/>
</dbReference>
<organism evidence="13 14">
    <name type="scientific">Granulosicoccus antarcticus IMCC3135</name>
    <dbReference type="NCBI Taxonomy" id="1192854"/>
    <lineage>
        <taxon>Bacteria</taxon>
        <taxon>Pseudomonadati</taxon>
        <taxon>Pseudomonadota</taxon>
        <taxon>Gammaproteobacteria</taxon>
        <taxon>Chromatiales</taxon>
        <taxon>Granulosicoccaceae</taxon>
        <taxon>Granulosicoccus</taxon>
    </lineage>
</organism>
<dbReference type="SMART" id="SM00771">
    <property type="entry name" value="ZipA_C"/>
    <property type="match status" value="1"/>
</dbReference>
<dbReference type="Gene3D" id="3.30.1400.10">
    <property type="entry name" value="ZipA, C-terminal FtsZ-binding domain"/>
    <property type="match status" value="1"/>
</dbReference>
<comment type="similarity">
    <text evidence="8">Belongs to the ZipA family.</text>
</comment>
<dbReference type="GO" id="GO:0000917">
    <property type="term" value="P:division septum assembly"/>
    <property type="evidence" value="ECO:0007669"/>
    <property type="project" value="TreeGrafter"/>
</dbReference>
<dbReference type="NCBIfam" id="TIGR02205">
    <property type="entry name" value="septum_zipA"/>
    <property type="match status" value="1"/>
</dbReference>
<evidence type="ECO:0000256" key="3">
    <source>
        <dbReference type="ARBA" id="ARBA00022618"/>
    </source>
</evidence>
<keyword evidence="1 9" id="KW-1003">Cell membrane</keyword>
<dbReference type="Pfam" id="PF04354">
    <property type="entry name" value="ZipA_C"/>
    <property type="match status" value="1"/>
</dbReference>
<evidence type="ECO:0000256" key="5">
    <source>
        <dbReference type="ARBA" id="ARBA00022989"/>
    </source>
</evidence>
<evidence type="ECO:0000256" key="11">
    <source>
        <dbReference type="SAM" id="Phobius"/>
    </source>
</evidence>
<evidence type="ECO:0000256" key="7">
    <source>
        <dbReference type="ARBA" id="ARBA00023306"/>
    </source>
</evidence>
<feature type="domain" description="ZipA C-terminal FtsZ-binding" evidence="12">
    <location>
        <begin position="183"/>
        <end position="309"/>
    </location>
</feature>
<dbReference type="GO" id="GO:0032153">
    <property type="term" value="C:cell division site"/>
    <property type="evidence" value="ECO:0007669"/>
    <property type="project" value="TreeGrafter"/>
</dbReference>
<feature type="compositionally biased region" description="Gly residues" evidence="10">
    <location>
        <begin position="90"/>
        <end position="100"/>
    </location>
</feature>
<dbReference type="InterPro" id="IPR007449">
    <property type="entry name" value="ZipA_FtsZ-bd_C"/>
</dbReference>
<keyword evidence="3 8" id="KW-0132">Cell division</keyword>
<evidence type="ECO:0000313" key="14">
    <source>
        <dbReference type="Proteomes" id="UP000250079"/>
    </source>
</evidence>
<keyword evidence="2 9" id="KW-0997">Cell inner membrane</keyword>
<dbReference type="Proteomes" id="UP000250079">
    <property type="component" value="Chromosome"/>
</dbReference>
<proteinExistence type="inferred from homology"/>
<dbReference type="AlphaFoldDB" id="A0A2Z2NWR7"/>
<evidence type="ECO:0000256" key="4">
    <source>
        <dbReference type="ARBA" id="ARBA00022692"/>
    </source>
</evidence>
<feature type="transmembrane region" description="Helical" evidence="11">
    <location>
        <begin position="6"/>
        <end position="23"/>
    </location>
</feature>
<dbReference type="PANTHER" id="PTHR38685:SF1">
    <property type="entry name" value="CELL DIVISION PROTEIN ZIPA"/>
    <property type="match status" value="1"/>
</dbReference>
<keyword evidence="6 9" id="KW-0472">Membrane</keyword>
<dbReference type="KEGG" id="gai:IMCC3135_24030"/>
<evidence type="ECO:0000256" key="10">
    <source>
        <dbReference type="SAM" id="MobiDB-lite"/>
    </source>
</evidence>
<evidence type="ECO:0000259" key="12">
    <source>
        <dbReference type="SMART" id="SM00771"/>
    </source>
</evidence>
<dbReference type="InterPro" id="IPR036765">
    <property type="entry name" value="ZipA_FtsZ-bd_C_sf"/>
</dbReference>
<evidence type="ECO:0000256" key="6">
    <source>
        <dbReference type="ARBA" id="ARBA00023136"/>
    </source>
</evidence>
<gene>
    <name evidence="13" type="primary">zipA</name>
    <name evidence="13" type="ORF">IMCC3135_24030</name>
</gene>
<dbReference type="RefSeq" id="WP_157736233.1">
    <property type="nucleotide sequence ID" value="NZ_CP018632.1"/>
</dbReference>
<protein>
    <recommendedName>
        <fullName evidence="8">Cell division protein ZipA</fullName>
    </recommendedName>
</protein>
<dbReference type="PANTHER" id="PTHR38685">
    <property type="entry name" value="CELL DIVISION PROTEIN ZIPA"/>
    <property type="match status" value="1"/>
</dbReference>
<evidence type="ECO:0000256" key="8">
    <source>
        <dbReference type="RuleBase" id="RU003612"/>
    </source>
</evidence>
<evidence type="ECO:0000256" key="9">
    <source>
        <dbReference type="RuleBase" id="RU003613"/>
    </source>
</evidence>
<dbReference type="EMBL" id="CP018632">
    <property type="protein sequence ID" value="ASJ74875.1"/>
    <property type="molecule type" value="Genomic_DNA"/>
</dbReference>
<comment type="subcellular location">
    <subcellularLocation>
        <location evidence="9">Cell inner membrane</location>
        <topology evidence="9">Single-pass type I membrane protein</topology>
    </subcellularLocation>
</comment>
<evidence type="ECO:0000256" key="1">
    <source>
        <dbReference type="ARBA" id="ARBA00022475"/>
    </source>
</evidence>
<keyword evidence="7 8" id="KW-0131">Cell cycle</keyword>